<gene>
    <name evidence="1" type="ORF">GCM10011346_20160</name>
</gene>
<reference evidence="2" key="1">
    <citation type="journal article" date="2019" name="Int. J. Syst. Evol. Microbiol.">
        <title>The Global Catalogue of Microorganisms (GCM) 10K type strain sequencing project: providing services to taxonomists for standard genome sequencing and annotation.</title>
        <authorList>
            <consortium name="The Broad Institute Genomics Platform"/>
            <consortium name="The Broad Institute Genome Sequencing Center for Infectious Disease"/>
            <person name="Wu L."/>
            <person name="Ma J."/>
        </authorList>
    </citation>
    <scope>NUCLEOTIDE SEQUENCE [LARGE SCALE GENOMIC DNA]</scope>
    <source>
        <strain evidence="2">CGMCC 1.7693</strain>
    </source>
</reference>
<name>A0ABQ2NUD2_9BACI</name>
<organism evidence="1 2">
    <name type="scientific">Oceanobacillus neutriphilus</name>
    <dbReference type="NCBI Taxonomy" id="531815"/>
    <lineage>
        <taxon>Bacteria</taxon>
        <taxon>Bacillati</taxon>
        <taxon>Bacillota</taxon>
        <taxon>Bacilli</taxon>
        <taxon>Bacillales</taxon>
        <taxon>Bacillaceae</taxon>
        <taxon>Oceanobacillus</taxon>
    </lineage>
</organism>
<dbReference type="Gene3D" id="3.10.450.50">
    <property type="match status" value="1"/>
</dbReference>
<dbReference type="InterPro" id="IPR032710">
    <property type="entry name" value="NTF2-like_dom_sf"/>
</dbReference>
<evidence type="ECO:0008006" key="3">
    <source>
        <dbReference type="Google" id="ProtNLM"/>
    </source>
</evidence>
<sequence>MSGKEIYQIWMMAWNKDVSFLNDITDEDCVVHQSRIDGKDSESTKGLAALKDVVESAKVYFDDVEMSLIVGPIEDRNYVSARWNFKGVYKGKMEGAKVEKGKLVSFDGTDIFFIENHKIKDYWVSSDVIDFMNQLKVF</sequence>
<dbReference type="Proteomes" id="UP000641206">
    <property type="component" value="Unassembled WGS sequence"/>
</dbReference>
<dbReference type="RefSeq" id="WP_188734304.1">
    <property type="nucleotide sequence ID" value="NZ_BMLW01000005.1"/>
</dbReference>
<protein>
    <recommendedName>
        <fullName evidence="3">SnoaL-like polyketide cyclase</fullName>
    </recommendedName>
</protein>
<evidence type="ECO:0000313" key="2">
    <source>
        <dbReference type="Proteomes" id="UP000641206"/>
    </source>
</evidence>
<evidence type="ECO:0000313" key="1">
    <source>
        <dbReference type="EMBL" id="GGP10759.1"/>
    </source>
</evidence>
<comment type="caution">
    <text evidence="1">The sequence shown here is derived from an EMBL/GenBank/DDBJ whole genome shotgun (WGS) entry which is preliminary data.</text>
</comment>
<proteinExistence type="predicted"/>
<dbReference type="EMBL" id="BMLW01000005">
    <property type="protein sequence ID" value="GGP10759.1"/>
    <property type="molecule type" value="Genomic_DNA"/>
</dbReference>
<keyword evidence="2" id="KW-1185">Reference proteome</keyword>
<dbReference type="InterPro" id="IPR009959">
    <property type="entry name" value="Cyclase_SnoaL-like"/>
</dbReference>
<accession>A0ABQ2NUD2</accession>
<dbReference type="SUPFAM" id="SSF54427">
    <property type="entry name" value="NTF2-like"/>
    <property type="match status" value="1"/>
</dbReference>
<dbReference type="Pfam" id="PF07366">
    <property type="entry name" value="SnoaL"/>
    <property type="match status" value="1"/>
</dbReference>